<evidence type="ECO:0000313" key="2">
    <source>
        <dbReference type="EMBL" id="KAF6722536.1"/>
    </source>
</evidence>
<proteinExistence type="predicted"/>
<sequence length="141" mass="15999">MLPSSQRKHQTENREKRLKDKIQLLEAQVEELELEAAAAKKRPALSEEHAQLHRRLRELQRRHNEFRRLLLGSQGVFGLAPLTSSATPAPLLLSEGLLSNDPDADFSVLRRRLENLESAQQQQLEELGSLVQKEAAPQPDL</sequence>
<protein>
    <submittedName>
        <fullName evidence="2">Centrosomal protein of 83 kDa</fullName>
    </submittedName>
</protein>
<reference evidence="2" key="1">
    <citation type="journal article" name="BMC Genomics">
        <title>Long-read sequencing and de novo genome assembly of marine medaka (Oryzias melastigma).</title>
        <authorList>
            <person name="Liang P."/>
            <person name="Saqib H.S.A."/>
            <person name="Ni X."/>
            <person name="Shen Y."/>
        </authorList>
    </citation>
    <scope>NUCLEOTIDE SEQUENCE</scope>
    <source>
        <strain evidence="2">Bigg-433</strain>
    </source>
</reference>
<comment type="caution">
    <text evidence="2">The sequence shown here is derived from an EMBL/GenBank/DDBJ whole genome shotgun (WGS) entry which is preliminary data.</text>
</comment>
<dbReference type="EMBL" id="WKFB01000451">
    <property type="protein sequence ID" value="KAF6722536.1"/>
    <property type="molecule type" value="Genomic_DNA"/>
</dbReference>
<accession>A0A834F6C6</accession>
<feature type="coiled-coil region" evidence="1">
    <location>
        <begin position="8"/>
        <end position="69"/>
    </location>
</feature>
<keyword evidence="1" id="KW-0175">Coiled coil</keyword>
<gene>
    <name evidence="2" type="ORF">FQA47_021584</name>
</gene>
<evidence type="ECO:0000313" key="3">
    <source>
        <dbReference type="Proteomes" id="UP000646548"/>
    </source>
</evidence>
<dbReference type="AlphaFoldDB" id="A0A834F6C6"/>
<organism evidence="2 3">
    <name type="scientific">Oryzias melastigma</name>
    <name type="common">Marine medaka</name>
    <dbReference type="NCBI Taxonomy" id="30732"/>
    <lineage>
        <taxon>Eukaryota</taxon>
        <taxon>Metazoa</taxon>
        <taxon>Chordata</taxon>
        <taxon>Craniata</taxon>
        <taxon>Vertebrata</taxon>
        <taxon>Euteleostomi</taxon>
        <taxon>Actinopterygii</taxon>
        <taxon>Neopterygii</taxon>
        <taxon>Teleostei</taxon>
        <taxon>Neoteleostei</taxon>
        <taxon>Acanthomorphata</taxon>
        <taxon>Ovalentaria</taxon>
        <taxon>Atherinomorphae</taxon>
        <taxon>Beloniformes</taxon>
        <taxon>Adrianichthyidae</taxon>
        <taxon>Oryziinae</taxon>
        <taxon>Oryzias</taxon>
    </lineage>
</organism>
<name>A0A834F6C6_ORYME</name>
<feature type="coiled-coil region" evidence="1">
    <location>
        <begin position="106"/>
        <end position="133"/>
    </location>
</feature>
<evidence type="ECO:0000256" key="1">
    <source>
        <dbReference type="SAM" id="Coils"/>
    </source>
</evidence>
<dbReference type="Proteomes" id="UP000646548">
    <property type="component" value="Unassembled WGS sequence"/>
</dbReference>